<gene>
    <name evidence="1" type="ORF">HK097_009232</name>
</gene>
<organism evidence="1 2">
    <name type="scientific">Rhizophlyctis rosea</name>
    <dbReference type="NCBI Taxonomy" id="64517"/>
    <lineage>
        <taxon>Eukaryota</taxon>
        <taxon>Fungi</taxon>
        <taxon>Fungi incertae sedis</taxon>
        <taxon>Chytridiomycota</taxon>
        <taxon>Chytridiomycota incertae sedis</taxon>
        <taxon>Chytridiomycetes</taxon>
        <taxon>Rhizophlyctidales</taxon>
        <taxon>Rhizophlyctidaceae</taxon>
        <taxon>Rhizophlyctis</taxon>
    </lineage>
</organism>
<reference evidence="1" key="1">
    <citation type="submission" date="2020-05" db="EMBL/GenBank/DDBJ databases">
        <title>Phylogenomic resolution of chytrid fungi.</title>
        <authorList>
            <person name="Stajich J.E."/>
            <person name="Amses K."/>
            <person name="Simmons R."/>
            <person name="Seto K."/>
            <person name="Myers J."/>
            <person name="Bonds A."/>
            <person name="Quandt C.A."/>
            <person name="Barry K."/>
            <person name="Liu P."/>
            <person name="Grigoriev I."/>
            <person name="Longcore J.E."/>
            <person name="James T.Y."/>
        </authorList>
    </citation>
    <scope>NUCLEOTIDE SEQUENCE</scope>
    <source>
        <strain evidence="1">JEL0318</strain>
    </source>
</reference>
<dbReference type="EMBL" id="JADGJD010000597">
    <property type="protein sequence ID" value="KAJ3049773.1"/>
    <property type="molecule type" value="Genomic_DNA"/>
</dbReference>
<dbReference type="Proteomes" id="UP001212841">
    <property type="component" value="Unassembled WGS sequence"/>
</dbReference>
<keyword evidence="2" id="KW-1185">Reference proteome</keyword>
<protein>
    <submittedName>
        <fullName evidence="1">Uncharacterized protein</fullName>
    </submittedName>
</protein>
<dbReference type="AlphaFoldDB" id="A0AAD5S968"/>
<comment type="caution">
    <text evidence="1">The sequence shown here is derived from an EMBL/GenBank/DDBJ whole genome shotgun (WGS) entry which is preliminary data.</text>
</comment>
<proteinExistence type="predicted"/>
<accession>A0AAD5S968</accession>
<evidence type="ECO:0000313" key="2">
    <source>
        <dbReference type="Proteomes" id="UP001212841"/>
    </source>
</evidence>
<evidence type="ECO:0000313" key="1">
    <source>
        <dbReference type="EMBL" id="KAJ3049773.1"/>
    </source>
</evidence>
<sequence>MSTQPSLSSCPSLVYREIARHLAPFVTGRFDLKTYLTLQRCCNPTFAQEVRSLMKSPLQIAQAAVANHDLSNLSNLSNQSCVPYILTNPGIRHNPRFLPFLTFKDLCRIYGALEGGHHCSAFSKLFTSKYNQNDFPIELRKGPSRCLVNTDNHIVTARRKLHPHLIRLSFGSYNTGPIHEAFLNVSQVLAAGRLLDRPVQYDFALITSKFGSDLKTLFLGKSNGHFQVIYLKGNDSQSEPYLGQKRIGSCMIVFDDDDW</sequence>
<name>A0AAD5S968_9FUNG</name>